<dbReference type="RefSeq" id="WP_167622871.1">
    <property type="nucleotide sequence ID" value="NZ_CAXSRP010000013.1"/>
</dbReference>
<dbReference type="GO" id="GO:0005829">
    <property type="term" value="C:cytosol"/>
    <property type="evidence" value="ECO:0007669"/>
    <property type="project" value="TreeGrafter"/>
</dbReference>
<dbReference type="PANTHER" id="PTHR33221:SF15">
    <property type="entry name" value="HTH-TYPE TRANSCRIPTIONAL REGULATOR YWGB-RELATED"/>
    <property type="match status" value="1"/>
</dbReference>
<dbReference type="EMBL" id="CYYV01000016">
    <property type="protein sequence ID" value="CUO82737.1"/>
    <property type="molecule type" value="Genomic_DNA"/>
</dbReference>
<evidence type="ECO:0000313" key="1">
    <source>
        <dbReference type="EMBL" id="CUO82737.1"/>
    </source>
</evidence>
<dbReference type="InterPro" id="IPR036390">
    <property type="entry name" value="WH_DNA-bd_sf"/>
</dbReference>
<evidence type="ECO:0000313" key="2">
    <source>
        <dbReference type="Proteomes" id="UP000095706"/>
    </source>
</evidence>
<dbReference type="Proteomes" id="UP000095706">
    <property type="component" value="Unassembled WGS sequence"/>
</dbReference>
<dbReference type="PROSITE" id="PS51197">
    <property type="entry name" value="HTH_RRF2_2"/>
    <property type="match status" value="1"/>
</dbReference>
<dbReference type="Gene3D" id="1.10.10.10">
    <property type="entry name" value="Winged helix-like DNA-binding domain superfamily/Winged helix DNA-binding domain"/>
    <property type="match status" value="1"/>
</dbReference>
<proteinExistence type="predicted"/>
<gene>
    <name evidence="1" type="primary">ywnA_3</name>
    <name evidence="1" type="ORF">ERS852406_02946</name>
</gene>
<accession>A0A174IAT3</accession>
<dbReference type="SUPFAM" id="SSF46785">
    <property type="entry name" value="Winged helix' DNA-binding domain"/>
    <property type="match status" value="1"/>
</dbReference>
<name>A0A174IAT3_9FIRM</name>
<dbReference type="GO" id="GO:0003700">
    <property type="term" value="F:DNA-binding transcription factor activity"/>
    <property type="evidence" value="ECO:0007669"/>
    <property type="project" value="TreeGrafter"/>
</dbReference>
<protein>
    <submittedName>
        <fullName evidence="1">Putative HTH-type transcriptional regulator ywnA</fullName>
    </submittedName>
</protein>
<organism evidence="1 2">
    <name type="scientific">Fusicatenibacter saccharivorans</name>
    <dbReference type="NCBI Taxonomy" id="1150298"/>
    <lineage>
        <taxon>Bacteria</taxon>
        <taxon>Bacillati</taxon>
        <taxon>Bacillota</taxon>
        <taxon>Clostridia</taxon>
        <taxon>Lachnospirales</taxon>
        <taxon>Lachnospiraceae</taxon>
        <taxon>Fusicatenibacter</taxon>
    </lineage>
</organism>
<dbReference type="InterPro" id="IPR036388">
    <property type="entry name" value="WH-like_DNA-bd_sf"/>
</dbReference>
<reference evidence="1 2" key="1">
    <citation type="submission" date="2015-09" db="EMBL/GenBank/DDBJ databases">
        <authorList>
            <consortium name="Pathogen Informatics"/>
        </authorList>
    </citation>
    <scope>NUCLEOTIDE SEQUENCE [LARGE SCALE GENOMIC DNA]</scope>
    <source>
        <strain evidence="1 2">2789STDY5608849</strain>
    </source>
</reference>
<sequence>MKYSTRLSDAVHILAFIALYPDCDLTSNKLAESIQTNPAYVRQLMSALRKGGLLVSVKGHPRPALAREPEKITLLDAYRAVEGNKPLLHQDIHTNPACGVGVNIQLVLRDFYLDIQKTAEQRMQGITLKDVLEQYHMTPIGYSCPFAKRMRELVQKEIGDGVRILDYTHDAGPEPEIFQK</sequence>
<dbReference type="InterPro" id="IPR000944">
    <property type="entry name" value="Tscrpt_reg_Rrf2"/>
</dbReference>
<dbReference type="AlphaFoldDB" id="A0A174IAT3"/>
<dbReference type="Pfam" id="PF02082">
    <property type="entry name" value="Rrf2"/>
    <property type="match status" value="1"/>
</dbReference>
<dbReference type="PANTHER" id="PTHR33221">
    <property type="entry name" value="WINGED HELIX-TURN-HELIX TRANSCRIPTIONAL REGULATOR, RRF2 FAMILY"/>
    <property type="match status" value="1"/>
</dbReference>